<dbReference type="STRING" id="441112.SAMN04488094_10337"/>
<evidence type="ECO:0000313" key="1">
    <source>
        <dbReference type="EMBL" id="SFC19387.1"/>
    </source>
</evidence>
<protein>
    <submittedName>
        <fullName evidence="1">Nitrogen fixation protein NifQ</fullName>
    </submittedName>
</protein>
<dbReference type="Pfam" id="PF04891">
    <property type="entry name" value="NifQ"/>
    <property type="match status" value="1"/>
</dbReference>
<reference evidence="1 2" key="1">
    <citation type="submission" date="2016-10" db="EMBL/GenBank/DDBJ databases">
        <authorList>
            <person name="de Groot N.N."/>
        </authorList>
    </citation>
    <scope>NUCLEOTIDE SEQUENCE [LARGE SCALE GENOMIC DNA]</scope>
    <source>
        <strain evidence="1 2">DSM 19548</strain>
    </source>
</reference>
<dbReference type="RefSeq" id="WP_093360029.1">
    <property type="nucleotide sequence ID" value="NZ_FOLG01000003.1"/>
</dbReference>
<accession>A0A1I1H5V6</accession>
<evidence type="ECO:0000313" key="2">
    <source>
        <dbReference type="Proteomes" id="UP000198728"/>
    </source>
</evidence>
<sequence length="182" mass="20373">MLLSIDSLSSEAPDPRALIRSDLACILSHALDEREAGRGTLPDLLGLLPAQLADLSETWFPGLILPDLDAPDPARLPDQDAIALLLLWRGGHATPESHWFAAIIGRRAMETRHLWEDLGLPSRRALGHLIDRHFPRIHAANTQNMRWKKFFYRQICSDQDFALCLSPTCDDCAERADCFAPD</sequence>
<keyword evidence="2" id="KW-1185">Reference proteome</keyword>
<dbReference type="InterPro" id="IPR006975">
    <property type="entry name" value="NifQ"/>
</dbReference>
<dbReference type="OrthoDB" id="192277at2"/>
<dbReference type="GO" id="GO:0009399">
    <property type="term" value="P:nitrogen fixation"/>
    <property type="evidence" value="ECO:0007669"/>
    <property type="project" value="InterPro"/>
</dbReference>
<gene>
    <name evidence="1" type="ORF">SAMN04488094_10337</name>
</gene>
<proteinExistence type="predicted"/>
<dbReference type="Proteomes" id="UP000198728">
    <property type="component" value="Unassembled WGS sequence"/>
</dbReference>
<dbReference type="GO" id="GO:0030151">
    <property type="term" value="F:molybdenum ion binding"/>
    <property type="evidence" value="ECO:0007669"/>
    <property type="project" value="InterPro"/>
</dbReference>
<dbReference type="EMBL" id="FOLG01000003">
    <property type="protein sequence ID" value="SFC19387.1"/>
    <property type="molecule type" value="Genomic_DNA"/>
</dbReference>
<dbReference type="AlphaFoldDB" id="A0A1I1H5V6"/>
<organism evidence="1 2">
    <name type="scientific">Tropicimonas isoalkanivorans</name>
    <dbReference type="NCBI Taxonomy" id="441112"/>
    <lineage>
        <taxon>Bacteria</taxon>
        <taxon>Pseudomonadati</taxon>
        <taxon>Pseudomonadota</taxon>
        <taxon>Alphaproteobacteria</taxon>
        <taxon>Rhodobacterales</taxon>
        <taxon>Roseobacteraceae</taxon>
        <taxon>Tropicimonas</taxon>
    </lineage>
</organism>
<name>A0A1I1H5V6_9RHOB</name>